<name>A0ABR1GMG3_9HYPO</name>
<comment type="caution">
    <text evidence="2">The sequence shown here is derived from an EMBL/GenBank/DDBJ whole genome shotgun (WGS) entry which is preliminary data.</text>
</comment>
<evidence type="ECO:0008006" key="4">
    <source>
        <dbReference type="Google" id="ProtNLM"/>
    </source>
</evidence>
<evidence type="ECO:0000256" key="1">
    <source>
        <dbReference type="SAM" id="MobiDB-lite"/>
    </source>
</evidence>
<organism evidence="2 3">
    <name type="scientific">Neonectria punicea</name>
    <dbReference type="NCBI Taxonomy" id="979145"/>
    <lineage>
        <taxon>Eukaryota</taxon>
        <taxon>Fungi</taxon>
        <taxon>Dikarya</taxon>
        <taxon>Ascomycota</taxon>
        <taxon>Pezizomycotina</taxon>
        <taxon>Sordariomycetes</taxon>
        <taxon>Hypocreomycetidae</taxon>
        <taxon>Hypocreales</taxon>
        <taxon>Nectriaceae</taxon>
        <taxon>Neonectria</taxon>
    </lineage>
</organism>
<sequence length="308" mass="34839">MDLSQQYVTDLVVQDIIQDDQLEFAALATVLALVKNQHNQQNGAVETEASDDYDSEYDSLEEGSEYEDEIDGPTEPAPAVQMQPATRKRDLSQLRGETDTPSTIPKVDPQSQARKRARVDPPSGPGPSNARIDPPRVPAEKRDAQPLLTPDRLMRRIDYKSRGAWDLAKCIADVGKRLTGKMNDQQLAMVCSRMRSPGSIRTYDSSRSREALCWEWVREEERRISLEKLRIQQERYRLEEERLRACKEKAGIKMDDRRNDSGVAALGTPALGLETKLKAALIKRVDAKPQGKLEDRVRRWLDDIIAAT</sequence>
<reference evidence="2 3" key="1">
    <citation type="journal article" date="2025" name="Microbiol. Resour. Announc.">
        <title>Draft genome sequences for Neonectria magnoliae and Neonectria punicea, canker pathogens of Liriodendron tulipifera and Acer saccharum in West Virginia.</title>
        <authorList>
            <person name="Petronek H.M."/>
            <person name="Kasson M.T."/>
            <person name="Metheny A.M."/>
            <person name="Stauder C.M."/>
            <person name="Lovett B."/>
            <person name="Lynch S.C."/>
            <person name="Garnas J.R."/>
            <person name="Kasson L.R."/>
            <person name="Stajich J.E."/>
        </authorList>
    </citation>
    <scope>NUCLEOTIDE SEQUENCE [LARGE SCALE GENOMIC DNA]</scope>
    <source>
        <strain evidence="2 3">NRRL 64653</strain>
    </source>
</reference>
<keyword evidence="3" id="KW-1185">Reference proteome</keyword>
<accession>A0ABR1GMG3</accession>
<evidence type="ECO:0000313" key="2">
    <source>
        <dbReference type="EMBL" id="KAK7403087.1"/>
    </source>
</evidence>
<evidence type="ECO:0000313" key="3">
    <source>
        <dbReference type="Proteomes" id="UP001498476"/>
    </source>
</evidence>
<protein>
    <recommendedName>
        <fullName evidence="4">Transcription activator GCR1-like domain-containing protein</fullName>
    </recommendedName>
</protein>
<feature type="compositionally biased region" description="Acidic residues" evidence="1">
    <location>
        <begin position="48"/>
        <end position="72"/>
    </location>
</feature>
<dbReference type="EMBL" id="JAZAVJ010000264">
    <property type="protein sequence ID" value="KAK7403087.1"/>
    <property type="molecule type" value="Genomic_DNA"/>
</dbReference>
<dbReference type="Proteomes" id="UP001498476">
    <property type="component" value="Unassembled WGS sequence"/>
</dbReference>
<gene>
    <name evidence="2" type="ORF">QQX98_011152</name>
</gene>
<feature type="region of interest" description="Disordered" evidence="1">
    <location>
        <begin position="39"/>
        <end position="147"/>
    </location>
</feature>
<proteinExistence type="predicted"/>
<feature type="compositionally biased region" description="Basic and acidic residues" evidence="1">
    <location>
        <begin position="87"/>
        <end position="98"/>
    </location>
</feature>